<protein>
    <recommendedName>
        <fullName evidence="3">DUF4412 domain-containing protein</fullName>
    </recommendedName>
</protein>
<dbReference type="EMBL" id="PRLP01000033">
    <property type="protein sequence ID" value="PPC77477.1"/>
    <property type="molecule type" value="Genomic_DNA"/>
</dbReference>
<evidence type="ECO:0008006" key="3">
    <source>
        <dbReference type="Google" id="ProtNLM"/>
    </source>
</evidence>
<organism evidence="1 2">
    <name type="scientific">Proteobacteria bacterium 228</name>
    <dbReference type="NCBI Taxonomy" id="2083153"/>
    <lineage>
        <taxon>Bacteria</taxon>
        <taxon>Pseudomonadati</taxon>
        <taxon>Pseudomonadota</taxon>
    </lineage>
</organism>
<comment type="caution">
    <text evidence="1">The sequence shown here is derived from an EMBL/GenBank/DDBJ whole genome shotgun (WGS) entry which is preliminary data.</text>
</comment>
<name>A0A2S5KRJ1_9PROT</name>
<proteinExistence type="predicted"/>
<gene>
    <name evidence="1" type="ORF">C4K68_10315</name>
</gene>
<dbReference type="AlphaFoldDB" id="A0A2S5KRJ1"/>
<dbReference type="Proteomes" id="UP000238196">
    <property type="component" value="Unassembled WGS sequence"/>
</dbReference>
<reference evidence="1 2" key="1">
    <citation type="submission" date="2018-02" db="EMBL/GenBank/DDBJ databases">
        <title>novel marine gammaproteobacteria from coastal saline agro ecosystem.</title>
        <authorList>
            <person name="Krishnan R."/>
            <person name="Ramesh Kumar N."/>
        </authorList>
    </citation>
    <scope>NUCLEOTIDE SEQUENCE [LARGE SCALE GENOMIC DNA]</scope>
    <source>
        <strain evidence="1 2">228</strain>
    </source>
</reference>
<sequence>MLAGLLAINAQAAQPPQPKAAYQAQVDIWDARNNRVYPAVVNAYTSKMRIRMQKTQEMQNMPGDAAVAVFDPVTGEAFVYPTGRVAAGEQIVMKLDMQRVSSMLGGASFDVSHLQGQKIGHRTVAGEGCDEWQLASPQQPNKQGVACITQDGVVLSARELNARRDNYLVRQISRGPQDAKLFMPPVGYRTVDMGSLLGGLQGLLGGSGGQSGGSMMQNMDSETLQKMMENVDPETLQKMLQSGQ</sequence>
<evidence type="ECO:0000313" key="2">
    <source>
        <dbReference type="Proteomes" id="UP000238196"/>
    </source>
</evidence>
<accession>A0A2S5KRJ1</accession>
<evidence type="ECO:0000313" key="1">
    <source>
        <dbReference type="EMBL" id="PPC77477.1"/>
    </source>
</evidence>